<feature type="non-terminal residue" evidence="1">
    <location>
        <position position="213"/>
    </location>
</feature>
<protein>
    <recommendedName>
        <fullName evidence="2">Outer membrane protein beta-barrel domain-containing protein</fullName>
    </recommendedName>
</protein>
<dbReference type="AlphaFoldDB" id="X0UXA4"/>
<reference evidence="1" key="1">
    <citation type="journal article" date="2014" name="Front. Microbiol.">
        <title>High frequency of phylogenetically diverse reductive dehalogenase-homologous genes in deep subseafloor sedimentary metagenomes.</title>
        <authorList>
            <person name="Kawai M."/>
            <person name="Futagami T."/>
            <person name="Toyoda A."/>
            <person name="Takaki Y."/>
            <person name="Nishi S."/>
            <person name="Hori S."/>
            <person name="Arai W."/>
            <person name="Tsubouchi T."/>
            <person name="Morono Y."/>
            <person name="Uchiyama I."/>
            <person name="Ito T."/>
            <person name="Fujiyama A."/>
            <person name="Inagaki F."/>
            <person name="Takami H."/>
        </authorList>
    </citation>
    <scope>NUCLEOTIDE SEQUENCE</scope>
    <source>
        <strain evidence="1">Expedition CK06-06</strain>
    </source>
</reference>
<evidence type="ECO:0000313" key="1">
    <source>
        <dbReference type="EMBL" id="GAG10395.1"/>
    </source>
</evidence>
<accession>X0UXA4</accession>
<gene>
    <name evidence="1" type="ORF">S01H1_44810</name>
</gene>
<proteinExistence type="predicted"/>
<evidence type="ECO:0008006" key="2">
    <source>
        <dbReference type="Google" id="ProtNLM"/>
    </source>
</evidence>
<comment type="caution">
    <text evidence="1">The sequence shown here is derived from an EMBL/GenBank/DDBJ whole genome shotgun (WGS) entry which is preliminary data.</text>
</comment>
<dbReference type="EMBL" id="BARS01028603">
    <property type="protein sequence ID" value="GAG10395.1"/>
    <property type="molecule type" value="Genomic_DNA"/>
</dbReference>
<name>X0UXA4_9ZZZZ</name>
<organism evidence="1">
    <name type="scientific">marine sediment metagenome</name>
    <dbReference type="NCBI Taxonomy" id="412755"/>
    <lineage>
        <taxon>unclassified sequences</taxon>
        <taxon>metagenomes</taxon>
        <taxon>ecological metagenomes</taxon>
    </lineage>
</organism>
<sequence length="213" mass="25332">MDDAHRWASGFMTNSIFNFDNWFGDVDTLEAEIEKPWIRIRLGFDWNEVDKFKFKNRWHLDIPLPVLENKLGVFIGRDAVDNDYDDQDFFDQDKDNDESAVSAGLRYNFRKTENFQFSTNLGMKFRWPPVFYVKPRFQFSYASGNWLFRPIQYVYYYTDDGLGETTKLEINWYLGSRLLLRSESKGTYSNTSEGVDLSQDFNLQYLNFDVRHG</sequence>